<comment type="caution">
    <text evidence="1">The sequence shown here is derived from an EMBL/GenBank/DDBJ whole genome shotgun (WGS) entry which is preliminary data.</text>
</comment>
<dbReference type="Proteomes" id="UP000037688">
    <property type="component" value="Unassembled WGS sequence"/>
</dbReference>
<evidence type="ECO:0000313" key="1">
    <source>
        <dbReference type="EMBL" id="KOY18235.1"/>
    </source>
</evidence>
<dbReference type="PRINTS" id="PR00413">
    <property type="entry name" value="HADHALOGNASE"/>
</dbReference>
<dbReference type="PANTHER" id="PTHR43434">
    <property type="entry name" value="PHOSPHOGLYCOLATE PHOSPHATASE"/>
    <property type="match status" value="1"/>
</dbReference>
<dbReference type="EMBL" id="LITU01000015">
    <property type="protein sequence ID" value="KOY18235.1"/>
    <property type="molecule type" value="Genomic_DNA"/>
</dbReference>
<dbReference type="InterPro" id="IPR023198">
    <property type="entry name" value="PGP-like_dom2"/>
</dbReference>
<dbReference type="Pfam" id="PF00702">
    <property type="entry name" value="Hydrolase"/>
    <property type="match status" value="1"/>
</dbReference>
<gene>
    <name evidence="1" type="ORF">AMS66_01525</name>
</gene>
<reference evidence="1 2" key="1">
    <citation type="submission" date="2015-08" db="EMBL/GenBank/DDBJ databases">
        <title>Draft genome sequence of cellulolytic and xylanolytic Paenibacillus sp. A59, isolated from a decaying forest soil from Patagonia, Argentina.</title>
        <authorList>
            <person name="Ghio S."/>
            <person name="Caceres A.M."/>
            <person name="Talia P."/>
            <person name="Grasso D."/>
            <person name="Campos E."/>
        </authorList>
    </citation>
    <scope>NUCLEOTIDE SEQUENCE [LARGE SCALE GENOMIC DNA]</scope>
    <source>
        <strain evidence="1 2">A59</strain>
    </source>
</reference>
<dbReference type="InterPro" id="IPR006439">
    <property type="entry name" value="HAD-SF_hydro_IA"/>
</dbReference>
<dbReference type="PATRIC" id="fig|1705561.3.peg.3077"/>
<proteinExistence type="predicted"/>
<dbReference type="SFLD" id="SFLDS00003">
    <property type="entry name" value="Haloacid_Dehalogenase"/>
    <property type="match status" value="1"/>
</dbReference>
<dbReference type="NCBIfam" id="TIGR01509">
    <property type="entry name" value="HAD-SF-IA-v3"/>
    <property type="match status" value="1"/>
</dbReference>
<dbReference type="RefSeq" id="WP_053779141.1">
    <property type="nucleotide sequence ID" value="NZ_LITU01000015.1"/>
</dbReference>
<dbReference type="AlphaFoldDB" id="A0A0N0UIK5"/>
<protein>
    <submittedName>
        <fullName evidence="1">Haloacid dehalogenase</fullName>
    </submittedName>
</protein>
<dbReference type="SFLD" id="SFLDG01129">
    <property type="entry name" value="C1.5:_HAD__Beta-PGM__Phosphata"/>
    <property type="match status" value="1"/>
</dbReference>
<dbReference type="Gene3D" id="1.10.150.240">
    <property type="entry name" value="Putative phosphatase, domain 2"/>
    <property type="match status" value="1"/>
</dbReference>
<sequence>MSMLQIRGKQVTCRGILFDKDGTLLDFLQLWGPWAESLLNQLESQLSELGASFTVEREQVLGTVRNREGHLIGYDLQGPLAIATVDESNGLLAGQLYAAGMPWNEAITTIRRFSSVAMGEVRQRKRAEPMPGLNAFLQRCQEASIPMAVVTSDSTAAAEEHMEWMGIRPYFTSIVGSDRVTRGKPDGEAAVLACRELHIHPKEVVVIGDSNGDMQMGRNAGASYMIGFCPEVGGSDYLHEADDVIQDYNELKIISERSLQG</sequence>
<organism evidence="1 2">
    <name type="scientific">Paenibacillus xylanivorans</name>
    <dbReference type="NCBI Taxonomy" id="1705561"/>
    <lineage>
        <taxon>Bacteria</taxon>
        <taxon>Bacillati</taxon>
        <taxon>Bacillota</taxon>
        <taxon>Bacilli</taxon>
        <taxon>Bacillales</taxon>
        <taxon>Paenibacillaceae</taxon>
        <taxon>Paenibacillus</taxon>
    </lineage>
</organism>
<dbReference type="OrthoDB" id="9797743at2"/>
<dbReference type="InterPro" id="IPR036412">
    <property type="entry name" value="HAD-like_sf"/>
</dbReference>
<dbReference type="Gene3D" id="3.40.50.1000">
    <property type="entry name" value="HAD superfamily/HAD-like"/>
    <property type="match status" value="1"/>
</dbReference>
<dbReference type="GO" id="GO:0008967">
    <property type="term" value="F:phosphoglycolate phosphatase activity"/>
    <property type="evidence" value="ECO:0007669"/>
    <property type="project" value="TreeGrafter"/>
</dbReference>
<dbReference type="NCBIfam" id="TIGR01549">
    <property type="entry name" value="HAD-SF-IA-v1"/>
    <property type="match status" value="1"/>
</dbReference>
<dbReference type="SUPFAM" id="SSF56784">
    <property type="entry name" value="HAD-like"/>
    <property type="match status" value="1"/>
</dbReference>
<dbReference type="PANTHER" id="PTHR43434:SF1">
    <property type="entry name" value="PHOSPHOGLYCOLATE PHOSPHATASE"/>
    <property type="match status" value="1"/>
</dbReference>
<accession>A0A0N0UIK5</accession>
<dbReference type="CDD" id="cd01427">
    <property type="entry name" value="HAD_like"/>
    <property type="match status" value="1"/>
</dbReference>
<keyword evidence="2" id="KW-1185">Reference proteome</keyword>
<dbReference type="InterPro" id="IPR050155">
    <property type="entry name" value="HAD-like_hydrolase_sf"/>
</dbReference>
<name>A0A0N0UIK5_9BACL</name>
<dbReference type="InterPro" id="IPR023214">
    <property type="entry name" value="HAD_sf"/>
</dbReference>
<evidence type="ECO:0000313" key="2">
    <source>
        <dbReference type="Proteomes" id="UP000037688"/>
    </source>
</evidence>
<dbReference type="GO" id="GO:0006281">
    <property type="term" value="P:DNA repair"/>
    <property type="evidence" value="ECO:0007669"/>
    <property type="project" value="TreeGrafter"/>
</dbReference>